<dbReference type="Gene3D" id="3.40.50.450">
    <property type="match status" value="1"/>
</dbReference>
<dbReference type="InterPro" id="IPR041164">
    <property type="entry name" value="LDcluster4"/>
</dbReference>
<dbReference type="PANTHER" id="PTHR31223">
    <property type="entry name" value="LOG FAMILY PROTEIN YJL055W"/>
    <property type="match status" value="1"/>
</dbReference>
<organism evidence="2 3">
    <name type="scientific">Effusibacillus lacus</name>
    <dbReference type="NCBI Taxonomy" id="1348429"/>
    <lineage>
        <taxon>Bacteria</taxon>
        <taxon>Bacillati</taxon>
        <taxon>Bacillota</taxon>
        <taxon>Bacilli</taxon>
        <taxon>Bacillales</taxon>
        <taxon>Alicyclobacillaceae</taxon>
        <taxon>Effusibacillus</taxon>
    </lineage>
</organism>
<dbReference type="Pfam" id="PF18306">
    <property type="entry name" value="LDcluster4"/>
    <property type="match status" value="1"/>
</dbReference>
<dbReference type="GO" id="GO:0016799">
    <property type="term" value="F:hydrolase activity, hydrolyzing N-glycosyl compounds"/>
    <property type="evidence" value="ECO:0007669"/>
    <property type="project" value="TreeGrafter"/>
</dbReference>
<name>A0A292YDD0_9BACL</name>
<evidence type="ECO:0000313" key="3">
    <source>
        <dbReference type="Proteomes" id="UP000217785"/>
    </source>
</evidence>
<sequence length="83" mass="8759">MKRICVFAGSNLGSNSEFKIHSRQLGEELAKKGIELVYGGSRIGLMGELANQVLELGGKVIGVMPSGLFRGEMVHQGLSVGGN</sequence>
<accession>A0A292YDD0</accession>
<reference evidence="3" key="1">
    <citation type="submission" date="2017-07" db="EMBL/GenBank/DDBJ databases">
        <title>Draft genome sequence of Effusibacillus lacus strain skLN1.</title>
        <authorList>
            <person name="Watanabe M."/>
            <person name="Kojima H."/>
            <person name="Fukui M."/>
        </authorList>
    </citation>
    <scope>NUCLEOTIDE SEQUENCE [LARGE SCALE GENOMIC DNA]</scope>
    <source>
        <strain evidence="3">skLN1</strain>
    </source>
</reference>
<dbReference type="EMBL" id="BDUF01000044">
    <property type="protein sequence ID" value="GAX90012.1"/>
    <property type="molecule type" value="Genomic_DNA"/>
</dbReference>
<dbReference type="SUPFAM" id="SSF102405">
    <property type="entry name" value="MCP/YpsA-like"/>
    <property type="match status" value="1"/>
</dbReference>
<proteinExistence type="inferred from homology"/>
<dbReference type="GO" id="GO:0005829">
    <property type="term" value="C:cytosol"/>
    <property type="evidence" value="ECO:0007669"/>
    <property type="project" value="TreeGrafter"/>
</dbReference>
<gene>
    <name evidence="2" type="ORF">EFBL_1638</name>
</gene>
<comment type="caution">
    <text evidence="2">The sequence shown here is derived from an EMBL/GenBank/DDBJ whole genome shotgun (WGS) entry which is preliminary data.</text>
</comment>
<dbReference type="PANTHER" id="PTHR31223:SF70">
    <property type="entry name" value="LOG FAMILY PROTEIN YJL055W"/>
    <property type="match status" value="1"/>
</dbReference>
<dbReference type="AlphaFoldDB" id="A0A292YDD0"/>
<evidence type="ECO:0000256" key="1">
    <source>
        <dbReference type="ARBA" id="ARBA00006763"/>
    </source>
</evidence>
<dbReference type="GO" id="GO:0009691">
    <property type="term" value="P:cytokinin biosynthetic process"/>
    <property type="evidence" value="ECO:0007669"/>
    <property type="project" value="TreeGrafter"/>
</dbReference>
<dbReference type="Proteomes" id="UP000217785">
    <property type="component" value="Unassembled WGS sequence"/>
</dbReference>
<protein>
    <submittedName>
        <fullName evidence="2">Rossman fold protein, TIGR00730 family</fullName>
    </submittedName>
</protein>
<evidence type="ECO:0000313" key="2">
    <source>
        <dbReference type="EMBL" id="GAX90012.1"/>
    </source>
</evidence>
<comment type="similarity">
    <text evidence="1">Belongs to the LOG family.</text>
</comment>
<keyword evidence="3" id="KW-1185">Reference proteome</keyword>